<keyword evidence="3" id="KW-1185">Reference proteome</keyword>
<dbReference type="AlphaFoldDB" id="A0A7H0FVG0"/>
<feature type="transmembrane region" description="Helical" evidence="1">
    <location>
        <begin position="44"/>
        <end position="71"/>
    </location>
</feature>
<sequence>MGRTIVGIVVGLVVAWLAMSACEFASLFLHRPPAGMDLRDPQALAAHIAAAPTSAMLVVVVGWMLAALLGGWVAARIARHRRVAALVIGALVVLGVIANSMIIPHPLWMTIAGLVLPLPLAWFAARLATPRPPR</sequence>
<evidence type="ECO:0000256" key="1">
    <source>
        <dbReference type="SAM" id="Phobius"/>
    </source>
</evidence>
<gene>
    <name evidence="2" type="ORF">H8B22_11015</name>
</gene>
<evidence type="ECO:0000313" key="2">
    <source>
        <dbReference type="EMBL" id="QNP40026.1"/>
    </source>
</evidence>
<dbReference type="EMBL" id="CP060820">
    <property type="protein sequence ID" value="QNP40026.1"/>
    <property type="molecule type" value="Genomic_DNA"/>
</dbReference>
<dbReference type="PROSITE" id="PS51257">
    <property type="entry name" value="PROKAR_LIPOPROTEIN"/>
    <property type="match status" value="1"/>
</dbReference>
<dbReference type="RefSeq" id="WP_187711469.1">
    <property type="nucleotide sequence ID" value="NZ_CP060820.1"/>
</dbReference>
<name>A0A7H0FVG0_9GAMM</name>
<feature type="transmembrane region" description="Helical" evidence="1">
    <location>
        <begin position="108"/>
        <end position="128"/>
    </location>
</feature>
<keyword evidence="1" id="KW-0812">Transmembrane</keyword>
<evidence type="ECO:0000313" key="3">
    <source>
        <dbReference type="Proteomes" id="UP000516018"/>
    </source>
</evidence>
<feature type="transmembrane region" description="Helical" evidence="1">
    <location>
        <begin position="83"/>
        <end position="102"/>
    </location>
</feature>
<accession>A0A7H0FVG0</accession>
<dbReference type="Proteomes" id="UP000516018">
    <property type="component" value="Chromosome"/>
</dbReference>
<dbReference type="KEGG" id="lsx:H8B22_11015"/>
<reference evidence="2 3" key="1">
    <citation type="submission" date="2020-08" db="EMBL/GenBank/DDBJ databases">
        <title>Lysobacter sp. II4 sp. nov., isolated from soil.</title>
        <authorList>
            <person name="Woo C.Y."/>
            <person name="Kim J."/>
        </authorList>
    </citation>
    <scope>NUCLEOTIDE SEQUENCE [LARGE SCALE GENOMIC DNA]</scope>
    <source>
        <strain evidence="2 3">II4</strain>
    </source>
</reference>
<keyword evidence="1" id="KW-0472">Membrane</keyword>
<keyword evidence="1" id="KW-1133">Transmembrane helix</keyword>
<protein>
    <submittedName>
        <fullName evidence="2">Uncharacterized protein</fullName>
    </submittedName>
</protein>
<organism evidence="2 3">
    <name type="scientific">Agrilutibacter terrestris</name>
    <dbReference type="NCBI Taxonomy" id="2865112"/>
    <lineage>
        <taxon>Bacteria</taxon>
        <taxon>Pseudomonadati</taxon>
        <taxon>Pseudomonadota</taxon>
        <taxon>Gammaproteobacteria</taxon>
        <taxon>Lysobacterales</taxon>
        <taxon>Lysobacteraceae</taxon>
        <taxon>Agrilutibacter</taxon>
    </lineage>
</organism>
<proteinExistence type="predicted"/>